<organism evidence="1 2">
    <name type="scientific">Streptomyces virginiae</name>
    <name type="common">Streptomyces cinnamonensis</name>
    <dbReference type="NCBI Taxonomy" id="1961"/>
    <lineage>
        <taxon>Bacteria</taxon>
        <taxon>Bacillati</taxon>
        <taxon>Actinomycetota</taxon>
        <taxon>Actinomycetes</taxon>
        <taxon>Kitasatosporales</taxon>
        <taxon>Streptomycetaceae</taxon>
        <taxon>Streptomyces</taxon>
    </lineage>
</organism>
<keyword evidence="2" id="KW-1185">Reference proteome</keyword>
<proteinExistence type="predicted"/>
<reference evidence="2" key="1">
    <citation type="submission" date="2020-09" db="EMBL/GenBank/DDBJ databases">
        <title>Whole genome shotgun sequence of Streptomyces cinnamonensis NBRC 15873.</title>
        <authorList>
            <person name="Komaki H."/>
            <person name="Tamura T."/>
        </authorList>
    </citation>
    <scope>NUCLEOTIDE SEQUENCE [LARGE SCALE GENOMIC DNA]</scope>
    <source>
        <strain evidence="2">NBRC 15873</strain>
    </source>
</reference>
<comment type="caution">
    <text evidence="1">The sequence shown here is derived from an EMBL/GenBank/DDBJ whole genome shotgun (WGS) entry which is preliminary data.</text>
</comment>
<dbReference type="RefSeq" id="WP_191869645.1">
    <property type="nucleotide sequence ID" value="NZ_BMRU01000029.1"/>
</dbReference>
<gene>
    <name evidence="1" type="ORF">Scinn_69090</name>
</gene>
<name>A0ABQ3NXE3_STRVG</name>
<protein>
    <recommendedName>
        <fullName evidence="3">UbiC transcription regulator-associated domain-containing protein</fullName>
    </recommendedName>
</protein>
<dbReference type="EMBL" id="BNDV01000017">
    <property type="protein sequence ID" value="GHI17446.1"/>
    <property type="molecule type" value="Genomic_DNA"/>
</dbReference>
<evidence type="ECO:0008006" key="3">
    <source>
        <dbReference type="Google" id="ProtNLM"/>
    </source>
</evidence>
<evidence type="ECO:0000313" key="1">
    <source>
        <dbReference type="EMBL" id="GHI17446.1"/>
    </source>
</evidence>
<evidence type="ECO:0000313" key="2">
    <source>
        <dbReference type="Proteomes" id="UP000660554"/>
    </source>
</evidence>
<accession>A0ABQ3NXE3</accession>
<sequence>MADRDAGLQLCGAAFLPVHLIGCEPAAPLLAMLCRPLPQEGDPITLWRLDRRGRTMIGYRLDLDR</sequence>
<dbReference type="GeneID" id="86959242"/>
<dbReference type="Proteomes" id="UP000660554">
    <property type="component" value="Unassembled WGS sequence"/>
</dbReference>